<dbReference type="EMBL" id="ML976144">
    <property type="protein sequence ID" value="KAF1937321.1"/>
    <property type="molecule type" value="Genomic_DNA"/>
</dbReference>
<feature type="chain" id="PRO_5025587527" description="WSC domain-containing protein" evidence="1">
    <location>
        <begin position="21"/>
        <end position="170"/>
    </location>
</feature>
<reference evidence="3" key="1">
    <citation type="journal article" date="2020" name="Stud. Mycol.">
        <title>101 Dothideomycetes genomes: a test case for predicting lifestyles and emergence of pathogens.</title>
        <authorList>
            <person name="Haridas S."/>
            <person name="Albert R."/>
            <person name="Binder M."/>
            <person name="Bloem J."/>
            <person name="Labutti K."/>
            <person name="Salamov A."/>
            <person name="Andreopoulos B."/>
            <person name="Baker S."/>
            <person name="Barry K."/>
            <person name="Bills G."/>
            <person name="Bluhm B."/>
            <person name="Cannon C."/>
            <person name="Castanera R."/>
            <person name="Culley D."/>
            <person name="Daum C."/>
            <person name="Ezra D."/>
            <person name="Gonzalez J."/>
            <person name="Henrissat B."/>
            <person name="Kuo A."/>
            <person name="Liang C."/>
            <person name="Lipzen A."/>
            <person name="Lutzoni F."/>
            <person name="Magnuson J."/>
            <person name="Mondo S."/>
            <person name="Nolan M."/>
            <person name="Ohm R."/>
            <person name="Pangilinan J."/>
            <person name="Park H.-J."/>
            <person name="Ramirez L."/>
            <person name="Alfaro M."/>
            <person name="Sun H."/>
            <person name="Tritt A."/>
            <person name="Yoshinaga Y."/>
            <person name="Zwiers L.-H."/>
            <person name="Turgeon B."/>
            <person name="Goodwin S."/>
            <person name="Spatafora J."/>
            <person name="Crous P."/>
            <person name="Grigoriev I."/>
        </authorList>
    </citation>
    <scope>NUCLEOTIDE SEQUENCE</scope>
    <source>
        <strain evidence="3">CBS 161.51</strain>
    </source>
</reference>
<organism evidence="3 4">
    <name type="scientific">Clathrospora elynae</name>
    <dbReference type="NCBI Taxonomy" id="706981"/>
    <lineage>
        <taxon>Eukaryota</taxon>
        <taxon>Fungi</taxon>
        <taxon>Dikarya</taxon>
        <taxon>Ascomycota</taxon>
        <taxon>Pezizomycotina</taxon>
        <taxon>Dothideomycetes</taxon>
        <taxon>Pleosporomycetidae</taxon>
        <taxon>Pleosporales</taxon>
        <taxon>Diademaceae</taxon>
        <taxon>Clathrospora</taxon>
    </lineage>
</organism>
<name>A0A6A5S9G8_9PLEO</name>
<dbReference type="AlphaFoldDB" id="A0A6A5S9G8"/>
<sequence>MGCILRILLSSFALLSVVAADGGQTPFAQRLESRNPDSLVARAAGNLEDPNNLPSNWFYWGCWTAGTNFHGNFTTQTAYPRYNVTTCIDHCFDTGYNYAVVQGIQYLCSESPSNLDEQDPDEECTTAWYENPMYKLYVRHTLTTHLLLQSSSIRYKLRRPWALVDIRLFR</sequence>
<dbReference type="Pfam" id="PF01822">
    <property type="entry name" value="WSC"/>
    <property type="match status" value="1"/>
</dbReference>
<feature type="domain" description="WSC" evidence="2">
    <location>
        <begin position="59"/>
        <end position="126"/>
    </location>
</feature>
<evidence type="ECO:0000256" key="1">
    <source>
        <dbReference type="SAM" id="SignalP"/>
    </source>
</evidence>
<evidence type="ECO:0000259" key="2">
    <source>
        <dbReference type="Pfam" id="PF01822"/>
    </source>
</evidence>
<dbReference type="InterPro" id="IPR002889">
    <property type="entry name" value="WSC_carb-bd"/>
</dbReference>
<protein>
    <recommendedName>
        <fullName evidence="2">WSC domain-containing protein</fullName>
    </recommendedName>
</protein>
<gene>
    <name evidence="3" type="ORF">EJ02DRAFT_57900</name>
</gene>
<keyword evidence="1" id="KW-0732">Signal</keyword>
<dbReference type="Proteomes" id="UP000800038">
    <property type="component" value="Unassembled WGS sequence"/>
</dbReference>
<keyword evidence="4" id="KW-1185">Reference proteome</keyword>
<accession>A0A6A5S9G8</accession>
<proteinExistence type="predicted"/>
<feature type="signal peptide" evidence="1">
    <location>
        <begin position="1"/>
        <end position="20"/>
    </location>
</feature>
<evidence type="ECO:0000313" key="4">
    <source>
        <dbReference type="Proteomes" id="UP000800038"/>
    </source>
</evidence>
<evidence type="ECO:0000313" key="3">
    <source>
        <dbReference type="EMBL" id="KAF1937321.1"/>
    </source>
</evidence>